<protein>
    <submittedName>
        <fullName evidence="3">Uncharacterized protein</fullName>
    </submittedName>
</protein>
<sequence>MLRIKSDTSTRDQKYVALKSVTIVSKIRSFGADVSITQLFRNDENQPIEAVYCFPIEENAAIYSFVAKIDDREIRAQLKEKIQAQQEYTQALQQGHGAYLMEQDEKSQDIFIINVGALLPGKECQIQIMYVTELDLISQNKIRFVVPTTIAPRYNPSVGGISSPAGTQTKYVQSASYTIDFQCQIDKLHGEITSVASSSHPIAIKFNDNKYEITFGQKNTFMDRDIILDIELSTRTNTILAIEKNDQHQLALMASFTPTNEDCRKAFNTTNDVNNEFIFIVDCSGSMQDENKIGLARQAMVLFLKSLPVNCQFNIIRFGSDYRTLFNNVTEKYNEQNARQAEQLISQMSADLGGTELLRPLQWLQNQAPVTGHSRQILLLTDGEISNVTEVMNLCRSMSTSTRIFSFGLGHSPSRSLIKGLARSTNGRFTFISPGTSVDIHVAEQLQKALEPCITNVKVKWNIPSLTSSKLQTIPTIIPPVYANDRLLFYALVESDQFNHSTTVELWNHDETVQLGLARIDHIPETTDDNNNQLITHLAAKALIQEITHSKELQAGSQQTRLQQNIEDDRKKQAIAISLKYNILCPHTAFIGIETRTDSSGKNANSNMVLREIPIEISADDKVMTGLQSIFGTSYNASLNSNRRTMPQYQQSMSAYSSATLPQPPTSGFSFGASSSHQQLSSRYVPYPPQASLLSYSLGAPPTSQQNCQSSVTFSQQAPLFNSRLSKKRKDDCARFSFVNTNIDEASSLFSSSMTEQKTWPSNDQDIVRHLINLQKFDGLWNLTDNDIQNLCHKPLKSFHSIITNDSIILTTVIVIIILEMKYDTFKTMWLFVVNKGRKRLIELLGGTKKLERLINDIKHQL</sequence>
<dbReference type="SMART" id="SM00327">
    <property type="entry name" value="VWA"/>
    <property type="match status" value="1"/>
</dbReference>
<dbReference type="Proteomes" id="UP000663889">
    <property type="component" value="Unassembled WGS sequence"/>
</dbReference>
<dbReference type="Pfam" id="PF08487">
    <property type="entry name" value="VIT"/>
    <property type="match status" value="1"/>
</dbReference>
<comment type="caution">
    <text evidence="3">The sequence shown here is derived from an EMBL/GenBank/DDBJ whole genome shotgun (WGS) entry which is preliminary data.</text>
</comment>
<dbReference type="InterPro" id="IPR002035">
    <property type="entry name" value="VWF_A"/>
</dbReference>
<reference evidence="3" key="1">
    <citation type="submission" date="2021-02" db="EMBL/GenBank/DDBJ databases">
        <authorList>
            <person name="Nowell W R."/>
        </authorList>
    </citation>
    <scope>NUCLEOTIDE SEQUENCE</scope>
</reference>
<gene>
    <name evidence="3" type="ORF">SEV965_LOCUS35622</name>
</gene>
<name>A0A815SGD2_9BILA</name>
<proteinExistence type="predicted"/>
<dbReference type="PANTHER" id="PTHR45737:SF6">
    <property type="entry name" value="VON WILLEBRAND FACTOR A DOMAIN-CONTAINING PROTEIN 5A"/>
    <property type="match status" value="1"/>
</dbReference>
<organism evidence="3 4">
    <name type="scientific">Rotaria sordida</name>
    <dbReference type="NCBI Taxonomy" id="392033"/>
    <lineage>
        <taxon>Eukaryota</taxon>
        <taxon>Metazoa</taxon>
        <taxon>Spiralia</taxon>
        <taxon>Gnathifera</taxon>
        <taxon>Rotifera</taxon>
        <taxon>Eurotatoria</taxon>
        <taxon>Bdelloidea</taxon>
        <taxon>Philodinida</taxon>
        <taxon>Philodinidae</taxon>
        <taxon>Rotaria</taxon>
    </lineage>
</organism>
<dbReference type="Gene3D" id="3.40.50.410">
    <property type="entry name" value="von Willebrand factor, type A domain"/>
    <property type="match status" value="1"/>
</dbReference>
<feature type="domain" description="VWFA" evidence="1">
    <location>
        <begin position="276"/>
        <end position="450"/>
    </location>
</feature>
<feature type="domain" description="VIT" evidence="2">
    <location>
        <begin position="2"/>
        <end position="132"/>
    </location>
</feature>
<dbReference type="EMBL" id="CAJNOU010005918">
    <property type="protein sequence ID" value="CAF1491961.1"/>
    <property type="molecule type" value="Genomic_DNA"/>
</dbReference>
<accession>A0A815SGD2</accession>
<dbReference type="InterPro" id="IPR013694">
    <property type="entry name" value="VIT"/>
</dbReference>
<evidence type="ECO:0000259" key="1">
    <source>
        <dbReference type="PROSITE" id="PS50234"/>
    </source>
</evidence>
<evidence type="ECO:0000313" key="4">
    <source>
        <dbReference type="Proteomes" id="UP000663889"/>
    </source>
</evidence>
<dbReference type="SMART" id="SM00609">
    <property type="entry name" value="VIT"/>
    <property type="match status" value="1"/>
</dbReference>
<dbReference type="SUPFAM" id="SSF53300">
    <property type="entry name" value="vWA-like"/>
    <property type="match status" value="1"/>
</dbReference>
<dbReference type="InterPro" id="IPR036465">
    <property type="entry name" value="vWFA_dom_sf"/>
</dbReference>
<evidence type="ECO:0000313" key="3">
    <source>
        <dbReference type="EMBL" id="CAF1491961.1"/>
    </source>
</evidence>
<evidence type="ECO:0000259" key="2">
    <source>
        <dbReference type="PROSITE" id="PS51468"/>
    </source>
</evidence>
<dbReference type="AlphaFoldDB" id="A0A815SGD2"/>
<dbReference type="PANTHER" id="PTHR45737">
    <property type="entry name" value="VON WILLEBRAND FACTOR A DOMAIN-CONTAINING PROTEIN 5A"/>
    <property type="match status" value="1"/>
</dbReference>
<dbReference type="PROSITE" id="PS50234">
    <property type="entry name" value="VWFA"/>
    <property type="match status" value="1"/>
</dbReference>
<dbReference type="PROSITE" id="PS51468">
    <property type="entry name" value="VIT"/>
    <property type="match status" value="1"/>
</dbReference>
<dbReference type="Pfam" id="PF13768">
    <property type="entry name" value="VWA_3"/>
    <property type="match status" value="1"/>
</dbReference>